<evidence type="ECO:0000313" key="3">
    <source>
        <dbReference type="EMBL" id="KEY73794.1"/>
    </source>
</evidence>
<sequence length="258" mass="28576">MTTSSPEYLITKPGMSHLPRKRDKPLRTYGRRSDSRGEPPSKRPRTSPERAEPAPAVVERGEAAVVPSVVQVGQLLPELPKKGSIMNYFQRIVSSSPATTGPASSTDTPPTSGNTPPSSPPAAEQTRKRRRTLRIRSIQPPLSDSVEPDTEEEEETPSHSNHNHIKPHKGGINKPETSDMCNKPHATQEAPSIKHAKRKKMKQVALVQTTLSLSAQPSFSECRVCDTVWNPLYPDDVKYHSKRHAAVLRALKKRQIDL</sequence>
<keyword evidence="4" id="KW-1185">Reference proteome</keyword>
<feature type="domain" description="N-acetyltransferase ESCO zinc-finger" evidence="2">
    <location>
        <begin position="208"/>
        <end position="245"/>
    </location>
</feature>
<feature type="region of interest" description="Disordered" evidence="1">
    <location>
        <begin position="95"/>
        <end position="198"/>
    </location>
</feature>
<dbReference type="HOGENOM" id="CLU_067371_0_0_1"/>
<feature type="compositionally biased region" description="Low complexity" evidence="1">
    <location>
        <begin position="95"/>
        <end position="116"/>
    </location>
</feature>
<dbReference type="AlphaFoldDB" id="A0A084B8B5"/>
<dbReference type="OrthoDB" id="19981at2759"/>
<evidence type="ECO:0000313" key="4">
    <source>
        <dbReference type="Proteomes" id="UP000028045"/>
    </source>
</evidence>
<reference evidence="3 4" key="1">
    <citation type="journal article" date="2014" name="BMC Genomics">
        <title>Comparative genome sequencing reveals chemotype-specific gene clusters in the toxigenic black mold Stachybotrys.</title>
        <authorList>
            <person name="Semeiks J."/>
            <person name="Borek D."/>
            <person name="Otwinowski Z."/>
            <person name="Grishin N.V."/>
        </authorList>
    </citation>
    <scope>NUCLEOTIDE SEQUENCE [LARGE SCALE GENOMIC DNA]</scope>
    <source>
        <strain evidence="4">CBS 109288 / IBT 7711</strain>
    </source>
</reference>
<feature type="compositionally biased region" description="Acidic residues" evidence="1">
    <location>
        <begin position="146"/>
        <end position="155"/>
    </location>
</feature>
<feature type="compositionally biased region" description="Basic residues" evidence="1">
    <location>
        <begin position="161"/>
        <end position="171"/>
    </location>
</feature>
<organism evidence="3 4">
    <name type="scientific">Stachybotrys chartarum (strain CBS 109288 / IBT 7711)</name>
    <name type="common">Toxic black mold</name>
    <name type="synonym">Stilbospora chartarum</name>
    <dbReference type="NCBI Taxonomy" id="1280523"/>
    <lineage>
        <taxon>Eukaryota</taxon>
        <taxon>Fungi</taxon>
        <taxon>Dikarya</taxon>
        <taxon>Ascomycota</taxon>
        <taxon>Pezizomycotina</taxon>
        <taxon>Sordariomycetes</taxon>
        <taxon>Hypocreomycetidae</taxon>
        <taxon>Hypocreales</taxon>
        <taxon>Stachybotryaceae</taxon>
        <taxon>Stachybotrys</taxon>
    </lineage>
</organism>
<dbReference type="Proteomes" id="UP000028045">
    <property type="component" value="Unassembled WGS sequence"/>
</dbReference>
<dbReference type="InterPro" id="IPR028005">
    <property type="entry name" value="AcTrfase_ESCO_Znf_dom"/>
</dbReference>
<feature type="region of interest" description="Disordered" evidence="1">
    <location>
        <begin position="1"/>
        <end position="65"/>
    </location>
</feature>
<protein>
    <recommendedName>
        <fullName evidence="2">N-acetyltransferase ESCO zinc-finger domain-containing protein</fullName>
    </recommendedName>
</protein>
<name>A0A084B8B5_STACB</name>
<dbReference type="EMBL" id="KL647752">
    <property type="protein sequence ID" value="KEY73794.1"/>
    <property type="molecule type" value="Genomic_DNA"/>
</dbReference>
<feature type="compositionally biased region" description="Basic and acidic residues" evidence="1">
    <location>
        <begin position="31"/>
        <end position="52"/>
    </location>
</feature>
<evidence type="ECO:0000256" key="1">
    <source>
        <dbReference type="SAM" id="MobiDB-lite"/>
    </source>
</evidence>
<evidence type="ECO:0000259" key="2">
    <source>
        <dbReference type="Pfam" id="PF13878"/>
    </source>
</evidence>
<proteinExistence type="predicted"/>
<accession>A0A084B8B5</accession>
<gene>
    <name evidence="3" type="ORF">S7711_10665</name>
</gene>
<dbReference type="Pfam" id="PF13878">
    <property type="entry name" value="zf-C2H2_3"/>
    <property type="match status" value="1"/>
</dbReference>